<feature type="domain" description="Utp8 beta-propeller" evidence="2">
    <location>
        <begin position="6"/>
        <end position="347"/>
    </location>
</feature>
<dbReference type="EMBL" id="AMGV01000011">
    <property type="protein sequence ID" value="KEF54101.1"/>
    <property type="molecule type" value="Genomic_DNA"/>
</dbReference>
<dbReference type="InterPro" id="IPR018843">
    <property type="entry name" value="Utp8_b-prop"/>
</dbReference>
<dbReference type="OrthoDB" id="5330858at2759"/>
<evidence type="ECO:0000256" key="1">
    <source>
        <dbReference type="SAM" id="MobiDB-lite"/>
    </source>
</evidence>
<keyword evidence="4" id="KW-1185">Reference proteome</keyword>
<dbReference type="Pfam" id="PF10395">
    <property type="entry name" value="Utp8_b_propeller"/>
    <property type="match status" value="1"/>
</dbReference>
<accession>A0A072P2M1</accession>
<dbReference type="GeneID" id="25284804"/>
<feature type="compositionally biased region" description="Basic residues" evidence="1">
    <location>
        <begin position="863"/>
        <end position="875"/>
    </location>
</feature>
<dbReference type="Proteomes" id="UP000027920">
    <property type="component" value="Unassembled WGS sequence"/>
</dbReference>
<dbReference type="STRING" id="1182545.A0A072P2M1"/>
<dbReference type="VEuPathDB" id="FungiDB:A1O9_09896"/>
<reference evidence="3 4" key="1">
    <citation type="submission" date="2013-03" db="EMBL/GenBank/DDBJ databases">
        <title>The Genome Sequence of Exophiala aquamarina CBS 119918.</title>
        <authorList>
            <consortium name="The Broad Institute Genomics Platform"/>
            <person name="Cuomo C."/>
            <person name="de Hoog S."/>
            <person name="Gorbushina A."/>
            <person name="Walker B."/>
            <person name="Young S.K."/>
            <person name="Zeng Q."/>
            <person name="Gargeya S."/>
            <person name="Fitzgerald M."/>
            <person name="Haas B."/>
            <person name="Abouelleil A."/>
            <person name="Allen A.W."/>
            <person name="Alvarado L."/>
            <person name="Arachchi H.M."/>
            <person name="Berlin A.M."/>
            <person name="Chapman S.B."/>
            <person name="Gainer-Dewar J."/>
            <person name="Goldberg J."/>
            <person name="Griggs A."/>
            <person name="Gujja S."/>
            <person name="Hansen M."/>
            <person name="Howarth C."/>
            <person name="Imamovic A."/>
            <person name="Ireland A."/>
            <person name="Larimer J."/>
            <person name="McCowan C."/>
            <person name="Murphy C."/>
            <person name="Pearson M."/>
            <person name="Poon T.W."/>
            <person name="Priest M."/>
            <person name="Roberts A."/>
            <person name="Saif S."/>
            <person name="Shea T."/>
            <person name="Sisk P."/>
            <person name="Sykes S."/>
            <person name="Wortman J."/>
            <person name="Nusbaum C."/>
            <person name="Birren B."/>
        </authorList>
    </citation>
    <scope>NUCLEOTIDE SEQUENCE [LARGE SCALE GENOMIC DNA]</scope>
    <source>
        <strain evidence="3 4">CBS 119918</strain>
    </source>
</reference>
<evidence type="ECO:0000313" key="4">
    <source>
        <dbReference type="Proteomes" id="UP000027920"/>
    </source>
</evidence>
<feature type="compositionally biased region" description="Basic and acidic residues" evidence="1">
    <location>
        <begin position="852"/>
        <end position="862"/>
    </location>
</feature>
<gene>
    <name evidence="3" type="ORF">A1O9_09896</name>
</gene>
<dbReference type="AlphaFoldDB" id="A0A072P2M1"/>
<sequence>MEIHPPHVLAKLPRSTKVDAISHYAVVQTSRQGIRRRKREICAAIDGDSLSIFELNNGNILASYPVPPTSSFSGPPVSIVDKAFGQSHRRTYCAIKRDALQIQVIQSCDQDSQNIKTARSPDFHHQDSPVVLLDLINSLGVQNFKLLVLQQDGTITMLSEDLAETISHKSISSTTPIRILAAQHLSMSEAQKHILKQRSDLISAASPQTSYLAVVYSRPDEKQAYTKTINYAAYAIDELARDDRVQPLFEYHISLAEHEARSIDTNGRLCTFSPQASHLYLRPGGSLITFDLSGLLPQQTSMLHTGFTGAGEMMAISPVFAISSHKEALRLFDLKYQTSQACIDLKRPNLKRKRSSRTATDPQIGSIEFITYVRQLGRVVARRRNQLVAIDIIAKDDSTRLLSTGTSLIQNIGQGLASNDAQGITKGKLTRLTIGSVNQDSTSQLGWQKAREKLDELTQVGDVAGFEDVFVDEVRKPYLSSLLPGSMSDDLPTAGISDIKYKYLLTSIFQLDTPTTLPGNASTENRMTLKVRLSSFRLILWLSRLGLLSSRLVQIAMYGTAPSAVGEFLRPDAVAEALVGVDPNLNLLQQCIENGFSDYVDEQAATVRMLIRQALSFTADESQVERSGDQSRAVARLAESQLQTSWEESQPNWVPEKVKKALVAALNKLGSAAASVISPILRTLFSETEILALVQFLRQQLFIGGHTRSFRSLSSVEPHEENVVNLDAVIRILSCCVDGIGPLGLVGTIDNEAFVDSIVPDLASEIASTKESLEDAAELQGILRETLRYCESLEKHHRGTSRPVQGIGQQSEQRRGTIVTLYSETIYGVDGEGEGRSLPLSLRAENAISETKVRRGGGEPKYRSSRQKSMLKQRQKGPYSFERLVL</sequence>
<proteinExistence type="predicted"/>
<dbReference type="RefSeq" id="XP_013256691.1">
    <property type="nucleotide sequence ID" value="XM_013401237.1"/>
</dbReference>
<organism evidence="3 4">
    <name type="scientific">Exophiala aquamarina CBS 119918</name>
    <dbReference type="NCBI Taxonomy" id="1182545"/>
    <lineage>
        <taxon>Eukaryota</taxon>
        <taxon>Fungi</taxon>
        <taxon>Dikarya</taxon>
        <taxon>Ascomycota</taxon>
        <taxon>Pezizomycotina</taxon>
        <taxon>Eurotiomycetes</taxon>
        <taxon>Chaetothyriomycetidae</taxon>
        <taxon>Chaetothyriales</taxon>
        <taxon>Herpotrichiellaceae</taxon>
        <taxon>Exophiala</taxon>
    </lineage>
</organism>
<dbReference type="HOGENOM" id="CLU_013566_0_0_1"/>
<evidence type="ECO:0000313" key="3">
    <source>
        <dbReference type="EMBL" id="KEF54101.1"/>
    </source>
</evidence>
<feature type="region of interest" description="Disordered" evidence="1">
    <location>
        <begin position="852"/>
        <end position="877"/>
    </location>
</feature>
<name>A0A072P2M1_9EURO</name>
<comment type="caution">
    <text evidence="3">The sequence shown here is derived from an EMBL/GenBank/DDBJ whole genome shotgun (WGS) entry which is preliminary data.</text>
</comment>
<evidence type="ECO:0000259" key="2">
    <source>
        <dbReference type="Pfam" id="PF10395"/>
    </source>
</evidence>
<protein>
    <recommendedName>
        <fullName evidence="2">Utp8 beta-propeller domain-containing protein</fullName>
    </recommendedName>
</protein>